<accession>S2W4E2</accession>
<dbReference type="AlphaFoldDB" id="S2W4E2"/>
<evidence type="ECO:0000313" key="2">
    <source>
        <dbReference type="Proteomes" id="UP000014393"/>
    </source>
</evidence>
<dbReference type="HOGENOM" id="CLU_1648516_0_0_11"/>
<keyword evidence="2" id="KW-1185">Reference proteome</keyword>
<dbReference type="PATRIC" id="fig|883067.3.peg.583"/>
<name>S2W4E2_9ACTO</name>
<protein>
    <submittedName>
        <fullName evidence="1">Uncharacterized protein</fullName>
    </submittedName>
</protein>
<dbReference type="RefSeq" id="WP_016442219.1">
    <property type="nucleotide sequence ID" value="NZ_KE150262.1"/>
</dbReference>
<gene>
    <name evidence="1" type="ORF">HMPREF9237_00584</name>
</gene>
<evidence type="ECO:0000313" key="1">
    <source>
        <dbReference type="EMBL" id="EPD27497.1"/>
    </source>
</evidence>
<sequence>MYYLDASSKLTTHDVRYAVRQAVIKAGLESLEKQGLNETDYDMDEVIGKLTSDADTVFEAWTTRIITAAREDLAGQMLSRLSRKSEEYDREAGAAYEDYEETQDEKDEAYAECLHLRGMDLACEKHQTYIREILAKTPTLADLTIPDDQPSNNATVEEGE</sequence>
<comment type="caution">
    <text evidence="1">The sequence shown here is derived from an EMBL/GenBank/DDBJ whole genome shotgun (WGS) entry which is preliminary data.</text>
</comment>
<organism evidence="1 2">
    <name type="scientific">Actinotignum schaalii FB123-CNA-2</name>
    <dbReference type="NCBI Taxonomy" id="883067"/>
    <lineage>
        <taxon>Bacteria</taxon>
        <taxon>Bacillati</taxon>
        <taxon>Actinomycetota</taxon>
        <taxon>Actinomycetes</taxon>
        <taxon>Actinomycetales</taxon>
        <taxon>Actinomycetaceae</taxon>
        <taxon>Actinotignum</taxon>
    </lineage>
</organism>
<dbReference type="Proteomes" id="UP000014393">
    <property type="component" value="Unassembled WGS sequence"/>
</dbReference>
<dbReference type="EMBL" id="AGWM01000006">
    <property type="protein sequence ID" value="EPD27497.1"/>
    <property type="molecule type" value="Genomic_DNA"/>
</dbReference>
<reference evidence="1 2" key="1">
    <citation type="submission" date="2013-05" db="EMBL/GenBank/DDBJ databases">
        <title>The Genome Sequence of Actinobaculum schaalii FB123-CNA2.</title>
        <authorList>
            <consortium name="The Broad Institute Genomics Platform"/>
            <person name="Earl A."/>
            <person name="Ward D."/>
            <person name="Feldgarden M."/>
            <person name="Gevers D."/>
            <person name="Saerens B."/>
            <person name="Vaneechoutte M."/>
            <person name="Walker B."/>
            <person name="Young S."/>
            <person name="Zeng Q."/>
            <person name="Gargeya S."/>
            <person name="Fitzgerald M."/>
            <person name="Haas B."/>
            <person name="Abouelleil A."/>
            <person name="Allen A.W."/>
            <person name="Alvarado L."/>
            <person name="Arachchi H.M."/>
            <person name="Berlin A.M."/>
            <person name="Chapman S.B."/>
            <person name="Gainer-Dewar J."/>
            <person name="Goldberg J."/>
            <person name="Griggs A."/>
            <person name="Gujja S."/>
            <person name="Hansen M."/>
            <person name="Howarth C."/>
            <person name="Imamovic A."/>
            <person name="Ireland A."/>
            <person name="Larimer J."/>
            <person name="McCowan C."/>
            <person name="Murphy C."/>
            <person name="Pearson M."/>
            <person name="Poon T.W."/>
            <person name="Priest M."/>
            <person name="Roberts A."/>
            <person name="Saif S."/>
            <person name="Shea T."/>
            <person name="Sisk P."/>
            <person name="Sykes S."/>
            <person name="Wortman J."/>
            <person name="Nusbaum C."/>
            <person name="Birren B."/>
        </authorList>
    </citation>
    <scope>NUCLEOTIDE SEQUENCE [LARGE SCALE GENOMIC DNA]</scope>
    <source>
        <strain evidence="1 2">FB123-CNA-2</strain>
    </source>
</reference>
<proteinExistence type="predicted"/>